<dbReference type="PROSITE" id="PS00688">
    <property type="entry name" value="SIGMA54_INTERACT_3"/>
    <property type="match status" value="1"/>
</dbReference>
<dbReference type="InterPro" id="IPR002078">
    <property type="entry name" value="Sigma_54_int"/>
</dbReference>
<dbReference type="InterPro" id="IPR025662">
    <property type="entry name" value="Sigma_54_int_dom_ATP-bd_1"/>
</dbReference>
<evidence type="ECO:0000256" key="2">
    <source>
        <dbReference type="ARBA" id="ARBA00022840"/>
    </source>
</evidence>
<keyword evidence="9" id="KW-1185">Reference proteome</keyword>
<gene>
    <name evidence="8" type="ORF">ACFL27_18000</name>
</gene>
<evidence type="ECO:0000256" key="3">
    <source>
        <dbReference type="ARBA" id="ARBA00023015"/>
    </source>
</evidence>
<dbReference type="EMBL" id="JBHPBY010000265">
    <property type="protein sequence ID" value="MFC1852090.1"/>
    <property type="molecule type" value="Genomic_DNA"/>
</dbReference>
<dbReference type="InterPro" id="IPR003593">
    <property type="entry name" value="AAA+_ATPase"/>
</dbReference>
<evidence type="ECO:0000313" key="9">
    <source>
        <dbReference type="Proteomes" id="UP001594351"/>
    </source>
</evidence>
<dbReference type="PROSITE" id="PS50045">
    <property type="entry name" value="SIGMA54_INTERACT_4"/>
    <property type="match status" value="1"/>
</dbReference>
<comment type="caution">
    <text evidence="8">The sequence shown here is derived from an EMBL/GenBank/DDBJ whole genome shotgun (WGS) entry which is preliminary data.</text>
</comment>
<dbReference type="InterPro" id="IPR000014">
    <property type="entry name" value="PAS"/>
</dbReference>
<dbReference type="Pfam" id="PF25601">
    <property type="entry name" value="AAA_lid_14"/>
    <property type="match status" value="1"/>
</dbReference>
<dbReference type="PROSITE" id="PS50112">
    <property type="entry name" value="PAS"/>
    <property type="match status" value="1"/>
</dbReference>
<dbReference type="InterPro" id="IPR025943">
    <property type="entry name" value="Sigma_54_int_dom_ATP-bd_2"/>
</dbReference>
<evidence type="ECO:0000256" key="5">
    <source>
        <dbReference type="ARBA" id="ARBA00023163"/>
    </source>
</evidence>
<dbReference type="Pfam" id="PF00158">
    <property type="entry name" value="Sigma54_activat"/>
    <property type="match status" value="1"/>
</dbReference>
<accession>A0ABV6Z0W5</accession>
<dbReference type="Gene3D" id="1.10.10.60">
    <property type="entry name" value="Homeodomain-like"/>
    <property type="match status" value="1"/>
</dbReference>
<dbReference type="PANTHER" id="PTHR32071">
    <property type="entry name" value="TRANSCRIPTIONAL REGULATORY PROTEIN"/>
    <property type="match status" value="1"/>
</dbReference>
<dbReference type="SMART" id="SM00382">
    <property type="entry name" value="AAA"/>
    <property type="match status" value="1"/>
</dbReference>
<dbReference type="InterPro" id="IPR027417">
    <property type="entry name" value="P-loop_NTPase"/>
</dbReference>
<dbReference type="InterPro" id="IPR002197">
    <property type="entry name" value="HTH_Fis"/>
</dbReference>
<protein>
    <submittedName>
        <fullName evidence="8">Sigma-54 interaction domain-containing protein</fullName>
    </submittedName>
</protein>
<name>A0ABV6Z0W5_UNCC1</name>
<dbReference type="CDD" id="cd00130">
    <property type="entry name" value="PAS"/>
    <property type="match status" value="1"/>
</dbReference>
<dbReference type="Gene3D" id="3.40.50.300">
    <property type="entry name" value="P-loop containing nucleotide triphosphate hydrolases"/>
    <property type="match status" value="1"/>
</dbReference>
<reference evidence="8 9" key="1">
    <citation type="submission" date="2024-09" db="EMBL/GenBank/DDBJ databases">
        <title>Laminarin stimulates single cell rates of sulfate reduction while oxygen inhibits transcriptomic activity in coastal marine sediment.</title>
        <authorList>
            <person name="Lindsay M."/>
            <person name="Orcutt B."/>
            <person name="Emerson D."/>
            <person name="Stepanauskas R."/>
            <person name="D'Angelo T."/>
        </authorList>
    </citation>
    <scope>NUCLEOTIDE SEQUENCE [LARGE SCALE GENOMIC DNA]</scope>
    <source>
        <strain evidence="8">SAG AM-311-K15</strain>
    </source>
</reference>
<dbReference type="SUPFAM" id="SSF46689">
    <property type="entry name" value="Homeodomain-like"/>
    <property type="match status" value="1"/>
</dbReference>
<dbReference type="PROSITE" id="PS00675">
    <property type="entry name" value="SIGMA54_INTERACT_1"/>
    <property type="match status" value="1"/>
</dbReference>
<dbReference type="Pfam" id="PF13426">
    <property type="entry name" value="PAS_9"/>
    <property type="match status" value="1"/>
</dbReference>
<keyword evidence="1" id="KW-0547">Nucleotide-binding</keyword>
<feature type="domain" description="PAS" evidence="7">
    <location>
        <begin position="11"/>
        <end position="62"/>
    </location>
</feature>
<sequence>MKSPFLESNLSPDRFEIVLKSISDGVFSVDDHWNLTCFNDAAVSIMGIPRDQALGRKCYEILRTNICKQACALRYTVETGKPVINLVVNTVNAQNKTIPISISTALLKDKNGKIIGGVETFRDLSLVEHLRKEITKQYSFADIVSKSPLMEQIFSVLPTIAFSDSTVLIYGESGTGKELLARAIHNLSNRQKFPFVIVNCGTLPDTLLESELFGYKAGAFTGAVRDKPGKFTIAEKGTIFLDEISEIPLALQVKLLRVIQEKTYEPLGDVKTKKADVRFIVATNRRLLEQVKKDLFREDLYYRLNIIRLELPPLRKRSEDIPLLIEHFISKFSALMGKDINSLSSDVIGILLNYDYPGNIRELQNIIEHAFVLCPSGVILKEHIPFAFQEIESGPAADLGSRVAHFETQVIREILKKHNWNRLQAAKELGIHKTTLFKKIHKHGIALPNIDGRTSSPQKK</sequence>
<dbReference type="SUPFAM" id="SSF52540">
    <property type="entry name" value="P-loop containing nucleoside triphosphate hydrolases"/>
    <property type="match status" value="1"/>
</dbReference>
<evidence type="ECO:0000259" key="6">
    <source>
        <dbReference type="PROSITE" id="PS50045"/>
    </source>
</evidence>
<keyword evidence="2" id="KW-0067">ATP-binding</keyword>
<dbReference type="SUPFAM" id="SSF55785">
    <property type="entry name" value="PYP-like sensor domain (PAS domain)"/>
    <property type="match status" value="1"/>
</dbReference>
<dbReference type="PRINTS" id="PR01590">
    <property type="entry name" value="HTHFIS"/>
</dbReference>
<dbReference type="PROSITE" id="PS00676">
    <property type="entry name" value="SIGMA54_INTERACT_2"/>
    <property type="match status" value="1"/>
</dbReference>
<organism evidence="8 9">
    <name type="scientific">candidate division CSSED10-310 bacterium</name>
    <dbReference type="NCBI Taxonomy" id="2855610"/>
    <lineage>
        <taxon>Bacteria</taxon>
        <taxon>Bacteria division CSSED10-310</taxon>
    </lineage>
</organism>
<keyword evidence="4" id="KW-0238">DNA-binding</keyword>
<evidence type="ECO:0000259" key="7">
    <source>
        <dbReference type="PROSITE" id="PS50112"/>
    </source>
</evidence>
<dbReference type="CDD" id="cd00009">
    <property type="entry name" value="AAA"/>
    <property type="match status" value="1"/>
</dbReference>
<dbReference type="SMART" id="SM00091">
    <property type="entry name" value="PAS"/>
    <property type="match status" value="1"/>
</dbReference>
<proteinExistence type="predicted"/>
<feature type="domain" description="Sigma-54 factor interaction" evidence="6">
    <location>
        <begin position="143"/>
        <end position="372"/>
    </location>
</feature>
<dbReference type="PANTHER" id="PTHR32071:SF57">
    <property type="entry name" value="C4-DICARBOXYLATE TRANSPORT TRANSCRIPTIONAL REGULATORY PROTEIN DCTD"/>
    <property type="match status" value="1"/>
</dbReference>
<evidence type="ECO:0000256" key="1">
    <source>
        <dbReference type="ARBA" id="ARBA00022741"/>
    </source>
</evidence>
<keyword evidence="5" id="KW-0804">Transcription</keyword>
<dbReference type="InterPro" id="IPR035965">
    <property type="entry name" value="PAS-like_dom_sf"/>
</dbReference>
<dbReference type="InterPro" id="IPR058031">
    <property type="entry name" value="AAA_lid_NorR"/>
</dbReference>
<dbReference type="InterPro" id="IPR025944">
    <property type="entry name" value="Sigma_54_int_dom_CS"/>
</dbReference>
<evidence type="ECO:0000256" key="4">
    <source>
        <dbReference type="ARBA" id="ARBA00023125"/>
    </source>
</evidence>
<dbReference type="Pfam" id="PF02954">
    <property type="entry name" value="HTH_8"/>
    <property type="match status" value="1"/>
</dbReference>
<keyword evidence="3" id="KW-0805">Transcription regulation</keyword>
<dbReference type="Proteomes" id="UP001594351">
    <property type="component" value="Unassembled WGS sequence"/>
</dbReference>
<dbReference type="Gene3D" id="1.10.8.60">
    <property type="match status" value="1"/>
</dbReference>
<evidence type="ECO:0000313" key="8">
    <source>
        <dbReference type="EMBL" id="MFC1852090.1"/>
    </source>
</evidence>
<dbReference type="InterPro" id="IPR009057">
    <property type="entry name" value="Homeodomain-like_sf"/>
</dbReference>
<dbReference type="Gene3D" id="3.30.450.20">
    <property type="entry name" value="PAS domain"/>
    <property type="match status" value="1"/>
</dbReference>